<evidence type="ECO:0000313" key="2">
    <source>
        <dbReference type="EMBL" id="OAE22508.1"/>
    </source>
</evidence>
<gene>
    <name evidence="2" type="ORF">AXG93_4855s1010</name>
</gene>
<sequence>MEILRPLRMTCMALWQSGGLRPKLLSDVLEERHFEEDEEEEDKTETESSDQQYLTSRKDLWPLGQSTSGEVLGHIGAILPLPDCLLGERSSDVQERMESSLKVSCSDKEPSQQLVATVEKTVTKELLLPLCQVSSKTMEFERGEGPSACEPRAAEMSLSNFLSERIVLLVKYLDRIMVNTRCQHLWRDLM</sequence>
<dbReference type="EMBL" id="LVLJ01003172">
    <property type="protein sequence ID" value="OAE22508.1"/>
    <property type="molecule type" value="Genomic_DNA"/>
</dbReference>
<evidence type="ECO:0000313" key="3">
    <source>
        <dbReference type="Proteomes" id="UP000077202"/>
    </source>
</evidence>
<feature type="region of interest" description="Disordered" evidence="1">
    <location>
        <begin position="32"/>
        <end position="54"/>
    </location>
</feature>
<proteinExistence type="predicted"/>
<comment type="caution">
    <text evidence="2">The sequence shown here is derived from an EMBL/GenBank/DDBJ whole genome shotgun (WGS) entry which is preliminary data.</text>
</comment>
<feature type="compositionally biased region" description="Acidic residues" evidence="1">
    <location>
        <begin position="36"/>
        <end position="48"/>
    </location>
</feature>
<accession>A0A176VNM4</accession>
<dbReference type="Proteomes" id="UP000077202">
    <property type="component" value="Unassembled WGS sequence"/>
</dbReference>
<evidence type="ECO:0000256" key="1">
    <source>
        <dbReference type="SAM" id="MobiDB-lite"/>
    </source>
</evidence>
<organism evidence="2 3">
    <name type="scientific">Marchantia polymorpha subsp. ruderalis</name>
    <dbReference type="NCBI Taxonomy" id="1480154"/>
    <lineage>
        <taxon>Eukaryota</taxon>
        <taxon>Viridiplantae</taxon>
        <taxon>Streptophyta</taxon>
        <taxon>Embryophyta</taxon>
        <taxon>Marchantiophyta</taxon>
        <taxon>Marchantiopsida</taxon>
        <taxon>Marchantiidae</taxon>
        <taxon>Marchantiales</taxon>
        <taxon>Marchantiaceae</taxon>
        <taxon>Marchantia</taxon>
    </lineage>
</organism>
<reference evidence="2" key="1">
    <citation type="submission" date="2016-03" db="EMBL/GenBank/DDBJ databases">
        <title>Mechanisms controlling the formation of the plant cell surface in tip-growing cells are functionally conserved among land plants.</title>
        <authorList>
            <person name="Honkanen S."/>
            <person name="Jones V.A."/>
            <person name="Morieri G."/>
            <person name="Champion C."/>
            <person name="Hetherington A.J."/>
            <person name="Kelly S."/>
            <person name="Saint-Marcoux D."/>
            <person name="Proust H."/>
            <person name="Prescott H."/>
            <person name="Dolan L."/>
        </authorList>
    </citation>
    <scope>NUCLEOTIDE SEQUENCE [LARGE SCALE GENOMIC DNA]</scope>
    <source>
        <tissue evidence="2">Whole gametophyte</tissue>
    </source>
</reference>
<dbReference type="AlphaFoldDB" id="A0A176VNM4"/>
<protein>
    <submittedName>
        <fullName evidence="2">Uncharacterized protein</fullName>
    </submittedName>
</protein>
<name>A0A176VNM4_MARPO</name>
<keyword evidence="3" id="KW-1185">Reference proteome</keyword>